<dbReference type="InterPro" id="IPR002528">
    <property type="entry name" value="MATE_fam"/>
</dbReference>
<proteinExistence type="predicted"/>
<comment type="subcellular location">
    <subcellularLocation>
        <location evidence="1">Cell membrane</location>
        <topology evidence="1">Multi-pass membrane protein</topology>
    </subcellularLocation>
</comment>
<dbReference type="InterPro" id="IPR048279">
    <property type="entry name" value="MdtK-like"/>
</dbReference>
<evidence type="ECO:0000313" key="12">
    <source>
        <dbReference type="Proteomes" id="UP000199450"/>
    </source>
</evidence>
<evidence type="ECO:0000256" key="9">
    <source>
        <dbReference type="ARBA" id="ARBA00031636"/>
    </source>
</evidence>
<dbReference type="CDD" id="cd13131">
    <property type="entry name" value="MATE_NorM_like"/>
    <property type="match status" value="1"/>
</dbReference>
<keyword evidence="5 10" id="KW-0812">Transmembrane</keyword>
<keyword evidence="7" id="KW-0406">Ion transport</keyword>
<feature type="transmembrane region" description="Helical" evidence="10">
    <location>
        <begin position="12"/>
        <end position="32"/>
    </location>
</feature>
<dbReference type="AlphaFoldDB" id="A0A1H8BS40"/>
<evidence type="ECO:0000313" key="11">
    <source>
        <dbReference type="EMBL" id="SEM84697.1"/>
    </source>
</evidence>
<dbReference type="GO" id="GO:0015297">
    <property type="term" value="F:antiporter activity"/>
    <property type="evidence" value="ECO:0007669"/>
    <property type="project" value="UniProtKB-KW"/>
</dbReference>
<feature type="transmembrane region" description="Helical" evidence="10">
    <location>
        <begin position="324"/>
        <end position="343"/>
    </location>
</feature>
<keyword evidence="3" id="KW-0050">Antiport</keyword>
<accession>A0A1H8BS40</accession>
<protein>
    <recommendedName>
        <fullName evidence="9">Multidrug-efflux transporter</fullName>
    </recommendedName>
</protein>
<feature type="transmembrane region" description="Helical" evidence="10">
    <location>
        <begin position="283"/>
        <end position="303"/>
    </location>
</feature>
<dbReference type="PANTHER" id="PTHR43298">
    <property type="entry name" value="MULTIDRUG RESISTANCE PROTEIN NORM-RELATED"/>
    <property type="match status" value="1"/>
</dbReference>
<dbReference type="OrthoDB" id="9780160at2"/>
<dbReference type="STRING" id="295069.SAMN05421856_107133"/>
<dbReference type="NCBIfam" id="TIGR00797">
    <property type="entry name" value="matE"/>
    <property type="match status" value="1"/>
</dbReference>
<keyword evidence="6 10" id="KW-1133">Transmembrane helix</keyword>
<gene>
    <name evidence="11" type="ORF">SAMN05421856_107133</name>
</gene>
<feature type="transmembrane region" description="Helical" evidence="10">
    <location>
        <begin position="195"/>
        <end position="214"/>
    </location>
</feature>
<dbReference type="PIRSF" id="PIRSF006603">
    <property type="entry name" value="DinF"/>
    <property type="match status" value="1"/>
</dbReference>
<evidence type="ECO:0000256" key="3">
    <source>
        <dbReference type="ARBA" id="ARBA00022449"/>
    </source>
</evidence>
<evidence type="ECO:0000256" key="8">
    <source>
        <dbReference type="ARBA" id="ARBA00023136"/>
    </source>
</evidence>
<sequence length="461" mass="50764">MKFLDKNYTKECLTLALPVMLTQVGQVSVNLFDNIIVGQLLGADALASVSLGNAVFFSMFVLALGFSFAIPPLVSEAHSQQDHKTINSVFSHGFVINITVGIVLMAVLLLGMPLLYHSGQPDKIIPDTVDFLTIMAISIIPFMAFQTLREVSEGLSYTIGVTKATIIANVINIVLNYVFIKGLFGIPPMGVKGSALASLIARIFMVVFLYFVLLKQNKTRHYIKDFSLKLEVFSKKMFDKMVRLGLPTALQMFFEVTAFAAAAFICGLISAHDIASHQIALSMASFTFNLCIGFSVASTVMIGRKLGEQNFTELRKVGINNLKIAFIFMAICGVMFVLGRNILPTFFTKKEEVEVIALAAKLMIIAALFQLSDGIQVTALGTLRGMQDVKIPSIYTFIAYWIITIPLGYFLCVILKMGAFGMWIALGLGLTISALFLVKRFFNLSEKRIRKSIETDLKSTI</sequence>
<dbReference type="Pfam" id="PF01554">
    <property type="entry name" value="MatE"/>
    <property type="match status" value="2"/>
</dbReference>
<keyword evidence="8 10" id="KW-0472">Membrane</keyword>
<keyword evidence="2" id="KW-0813">Transport</keyword>
<organism evidence="11 12">
    <name type="scientific">Chryseobacterium taichungense</name>
    <dbReference type="NCBI Taxonomy" id="295069"/>
    <lineage>
        <taxon>Bacteria</taxon>
        <taxon>Pseudomonadati</taxon>
        <taxon>Bacteroidota</taxon>
        <taxon>Flavobacteriia</taxon>
        <taxon>Flavobacteriales</taxon>
        <taxon>Weeksellaceae</taxon>
        <taxon>Chryseobacterium group</taxon>
        <taxon>Chryseobacterium</taxon>
    </lineage>
</organism>
<dbReference type="Proteomes" id="UP000199450">
    <property type="component" value="Unassembled WGS sequence"/>
</dbReference>
<dbReference type="PANTHER" id="PTHR43298:SF2">
    <property type="entry name" value="FMN_FAD EXPORTER YEEO-RELATED"/>
    <property type="match status" value="1"/>
</dbReference>
<evidence type="ECO:0000256" key="10">
    <source>
        <dbReference type="SAM" id="Phobius"/>
    </source>
</evidence>
<evidence type="ECO:0000256" key="4">
    <source>
        <dbReference type="ARBA" id="ARBA00022475"/>
    </source>
</evidence>
<evidence type="ECO:0000256" key="2">
    <source>
        <dbReference type="ARBA" id="ARBA00022448"/>
    </source>
</evidence>
<feature type="transmembrane region" description="Helical" evidence="10">
    <location>
        <begin position="157"/>
        <end position="180"/>
    </location>
</feature>
<dbReference type="GO" id="GO:0005886">
    <property type="term" value="C:plasma membrane"/>
    <property type="evidence" value="ECO:0007669"/>
    <property type="project" value="UniProtKB-SubCell"/>
</dbReference>
<dbReference type="GO" id="GO:0006811">
    <property type="term" value="P:monoatomic ion transport"/>
    <property type="evidence" value="ECO:0007669"/>
    <property type="project" value="UniProtKB-KW"/>
</dbReference>
<evidence type="ECO:0000256" key="6">
    <source>
        <dbReference type="ARBA" id="ARBA00022989"/>
    </source>
</evidence>
<feature type="transmembrane region" description="Helical" evidence="10">
    <location>
        <begin position="128"/>
        <end position="145"/>
    </location>
</feature>
<feature type="transmembrane region" description="Helical" evidence="10">
    <location>
        <begin position="52"/>
        <end position="74"/>
    </location>
</feature>
<feature type="transmembrane region" description="Helical" evidence="10">
    <location>
        <begin position="355"/>
        <end position="372"/>
    </location>
</feature>
<reference evidence="12" key="1">
    <citation type="submission" date="2016-10" db="EMBL/GenBank/DDBJ databases">
        <authorList>
            <person name="Varghese N."/>
            <person name="Submissions S."/>
        </authorList>
    </citation>
    <scope>NUCLEOTIDE SEQUENCE [LARGE SCALE GENOMIC DNA]</scope>
    <source>
        <strain evidence="12">DSM 17453</strain>
    </source>
</reference>
<feature type="transmembrane region" description="Helical" evidence="10">
    <location>
        <begin position="422"/>
        <end position="442"/>
    </location>
</feature>
<feature type="transmembrane region" description="Helical" evidence="10">
    <location>
        <begin position="244"/>
        <end position="271"/>
    </location>
</feature>
<feature type="transmembrane region" description="Helical" evidence="10">
    <location>
        <begin position="393"/>
        <end position="416"/>
    </location>
</feature>
<dbReference type="RefSeq" id="WP_090000848.1">
    <property type="nucleotide sequence ID" value="NZ_FOBV01000007.1"/>
</dbReference>
<dbReference type="EMBL" id="FOBV01000007">
    <property type="protein sequence ID" value="SEM84697.1"/>
    <property type="molecule type" value="Genomic_DNA"/>
</dbReference>
<dbReference type="InterPro" id="IPR050222">
    <property type="entry name" value="MATE_MdtK"/>
</dbReference>
<evidence type="ECO:0000256" key="1">
    <source>
        <dbReference type="ARBA" id="ARBA00004651"/>
    </source>
</evidence>
<evidence type="ECO:0000256" key="5">
    <source>
        <dbReference type="ARBA" id="ARBA00022692"/>
    </source>
</evidence>
<keyword evidence="4" id="KW-1003">Cell membrane</keyword>
<evidence type="ECO:0000256" key="7">
    <source>
        <dbReference type="ARBA" id="ARBA00023065"/>
    </source>
</evidence>
<dbReference type="GO" id="GO:0042910">
    <property type="term" value="F:xenobiotic transmembrane transporter activity"/>
    <property type="evidence" value="ECO:0007669"/>
    <property type="project" value="InterPro"/>
</dbReference>
<name>A0A1H8BS40_9FLAO</name>
<feature type="transmembrane region" description="Helical" evidence="10">
    <location>
        <begin position="94"/>
        <end position="116"/>
    </location>
</feature>
<keyword evidence="12" id="KW-1185">Reference proteome</keyword>